<dbReference type="EMBL" id="FUWL01000003">
    <property type="protein sequence ID" value="SJZ32152.1"/>
    <property type="molecule type" value="Genomic_DNA"/>
</dbReference>
<evidence type="ECO:0000313" key="1">
    <source>
        <dbReference type="EMBL" id="SJZ32152.1"/>
    </source>
</evidence>
<sequence>MDKGRVGRSGNSSFFYNSEIFGKHNGGPQSFEIISERGYGGLQSVRQPQNLFSWSFVTISRRGYHIESYLVHSILRLQGSFLVYRISIRSVDR</sequence>
<gene>
    <name evidence="1" type="ORF">SAMN02745205_00251</name>
</gene>
<name>A0A1T4JPJ8_PORCN</name>
<dbReference type="AlphaFoldDB" id="A0A1T4JPJ8"/>
<reference evidence="1 2" key="1">
    <citation type="submission" date="2017-02" db="EMBL/GenBank/DDBJ databases">
        <authorList>
            <person name="Peterson S.W."/>
        </authorList>
    </citation>
    <scope>NUCLEOTIDE SEQUENCE [LARGE SCALE GENOMIC DNA]</scope>
    <source>
        <strain evidence="1 2">ATCC 700135</strain>
    </source>
</reference>
<proteinExistence type="predicted"/>
<evidence type="ECO:0000313" key="2">
    <source>
        <dbReference type="Proteomes" id="UP000189956"/>
    </source>
</evidence>
<protein>
    <submittedName>
        <fullName evidence="1">Uncharacterized protein</fullName>
    </submittedName>
</protein>
<organism evidence="1 2">
    <name type="scientific">Porphyromonas cangingivalis</name>
    <dbReference type="NCBI Taxonomy" id="36874"/>
    <lineage>
        <taxon>Bacteria</taxon>
        <taxon>Pseudomonadati</taxon>
        <taxon>Bacteroidota</taxon>
        <taxon>Bacteroidia</taxon>
        <taxon>Bacteroidales</taxon>
        <taxon>Porphyromonadaceae</taxon>
        <taxon>Porphyromonas</taxon>
    </lineage>
</organism>
<dbReference type="Proteomes" id="UP000189956">
    <property type="component" value="Unassembled WGS sequence"/>
</dbReference>
<accession>A0A1T4JPJ8</accession>